<name>A0AA36N1A1_9DINO</name>
<dbReference type="PROSITE" id="PS00523">
    <property type="entry name" value="SULFATASE_1"/>
    <property type="match status" value="1"/>
</dbReference>
<feature type="domain" description="Sulfatase N-terminal" evidence="6">
    <location>
        <begin position="591"/>
        <end position="940"/>
    </location>
</feature>
<evidence type="ECO:0000256" key="3">
    <source>
        <dbReference type="ARBA" id="ARBA00022801"/>
    </source>
</evidence>
<keyword evidence="3" id="KW-0378">Hydrolase</keyword>
<dbReference type="InterPro" id="IPR000917">
    <property type="entry name" value="Sulfatase_N"/>
</dbReference>
<accession>A0AA36N1A1</accession>
<comment type="caution">
    <text evidence="7">The sequence shown here is derived from an EMBL/GenBank/DDBJ whole genome shotgun (WGS) entry which is preliminary data.</text>
</comment>
<protein>
    <recommendedName>
        <fullName evidence="6">Sulfatase N-terminal domain-containing protein</fullName>
    </recommendedName>
</protein>
<dbReference type="InterPro" id="IPR017850">
    <property type="entry name" value="Alkaline_phosphatase_core_sf"/>
</dbReference>
<dbReference type="AlphaFoldDB" id="A0AA36N1A1"/>
<dbReference type="GO" id="GO:0046872">
    <property type="term" value="F:metal ion binding"/>
    <property type="evidence" value="ECO:0007669"/>
    <property type="project" value="UniProtKB-KW"/>
</dbReference>
<evidence type="ECO:0000313" key="7">
    <source>
        <dbReference type="EMBL" id="CAJ1387107.1"/>
    </source>
</evidence>
<keyword evidence="2" id="KW-0479">Metal-binding</keyword>
<dbReference type="Proteomes" id="UP001178507">
    <property type="component" value="Unassembled WGS sequence"/>
</dbReference>
<feature type="signal peptide" evidence="5">
    <location>
        <begin position="1"/>
        <end position="18"/>
    </location>
</feature>
<gene>
    <name evidence="7" type="ORF">EVOR1521_LOCUS13242</name>
</gene>
<dbReference type="GO" id="GO:0004065">
    <property type="term" value="F:arylsulfatase activity"/>
    <property type="evidence" value="ECO:0007669"/>
    <property type="project" value="TreeGrafter"/>
</dbReference>
<keyword evidence="5" id="KW-0732">Signal</keyword>
<organism evidence="7 8">
    <name type="scientific">Effrenium voratum</name>
    <dbReference type="NCBI Taxonomy" id="2562239"/>
    <lineage>
        <taxon>Eukaryota</taxon>
        <taxon>Sar</taxon>
        <taxon>Alveolata</taxon>
        <taxon>Dinophyceae</taxon>
        <taxon>Suessiales</taxon>
        <taxon>Symbiodiniaceae</taxon>
        <taxon>Effrenium</taxon>
    </lineage>
</organism>
<proteinExistence type="inferred from homology"/>
<evidence type="ECO:0000313" key="8">
    <source>
        <dbReference type="Proteomes" id="UP001178507"/>
    </source>
</evidence>
<evidence type="ECO:0000256" key="1">
    <source>
        <dbReference type="ARBA" id="ARBA00008779"/>
    </source>
</evidence>
<dbReference type="Gene3D" id="3.40.720.10">
    <property type="entry name" value="Alkaline Phosphatase, subunit A"/>
    <property type="match status" value="1"/>
</dbReference>
<comment type="similarity">
    <text evidence="1">Belongs to the sulfatase family.</text>
</comment>
<keyword evidence="8" id="KW-1185">Reference proteome</keyword>
<feature type="chain" id="PRO_5041331197" description="Sulfatase N-terminal domain-containing protein" evidence="5">
    <location>
        <begin position="19"/>
        <end position="1205"/>
    </location>
</feature>
<reference evidence="7" key="1">
    <citation type="submission" date="2023-08" db="EMBL/GenBank/DDBJ databases">
        <authorList>
            <person name="Chen Y."/>
            <person name="Shah S."/>
            <person name="Dougan E. K."/>
            <person name="Thang M."/>
            <person name="Chan C."/>
        </authorList>
    </citation>
    <scope>NUCLEOTIDE SEQUENCE</scope>
</reference>
<dbReference type="Gene3D" id="3.30.1120.10">
    <property type="match status" value="1"/>
</dbReference>
<dbReference type="Pfam" id="PF00884">
    <property type="entry name" value="Sulfatase"/>
    <property type="match status" value="1"/>
</dbReference>
<evidence type="ECO:0000259" key="6">
    <source>
        <dbReference type="Pfam" id="PF00884"/>
    </source>
</evidence>
<dbReference type="EMBL" id="CAUJNA010001458">
    <property type="protein sequence ID" value="CAJ1387107.1"/>
    <property type="molecule type" value="Genomic_DNA"/>
</dbReference>
<dbReference type="InterPro" id="IPR024607">
    <property type="entry name" value="Sulfatase_CS"/>
</dbReference>
<dbReference type="InterPro" id="IPR050738">
    <property type="entry name" value="Sulfatase"/>
</dbReference>
<sequence>MIAWALAPLALALSVARGEPATGITRSCVTGELCVVTGLAGTGLADGDVMAVLSLCGTGPPLSGMPGGFGESLAGSSGGTHFIWPGLLLVDGGEYRLCWCSVASPCSHEGYFTTDVGTMVVTGPVSGLEAACVSGRLCSISNIQGVYLQDGDSVMVLTACGGAQIDGFPNGAKTSAGALQGSEHGWGEAKISALGGEYALCWCAKGATCDETSEHRKRLGTLTVTGPAGNLVRVCGAHEDCTWSGVTGTGLLDGDRIMLLKTCGEGPIVPGFPNGDIATAAGGGGDYSFGADNLIRAGGHEYAMCWCQPSAEHVCAGPRNFLTPAGILIVSGAASDHDVSCVQGQSCKLLNFHGVGLTDGDQVQVLLECGTSSAPSNWPNGAIAVATSGGAEYLTWDGQSLDVQFGNYRICWCKTAWTCADPADFKMDAGALRVVGINQGQSRSCHAGAPCLVAGLLGSNLRNGDLIKVMTECGTGDEVLGFPNNSTSLPATDLGSSYSWGVAEVVEAAVGAYKMCWCPYGNADGCGDKAFFVSEARRRAGLFLLWSVVAAVQFDACFESEFAKQNRTWADEDKEVGKKLEALERRFKKKPNMIFILADDIGSGELGWQGGGKHRGTPTPGLDDMAFKGMRFWSAYAEPSCTPSRTAIMTGRHPVRTGLTTVLWPGQEEGLSPDEVTVAEVLSGAGYHTAMWGKWHLGDAPKFGPENQGFDYAYYGLYNGAPDNWPESYDMLANAPNSMKPMFYDFPGVEGYLEETGIDLSEAAYVARKGQPRQPIPGPAGKLGPRRQEAFEKESIEQIVQYVEEKAKDPKPFFIYWATFCQQLQGFSEHYQDPHVDKMNTQASMLAAHSAHVTRLLGTLEAEGIAENTLVVWWSDNGPMYAFFPNSGYTGLRGGKGTVFEGGVRVPAMAWWPGIIAPNQDPVDIIHVTDLYTTAARLANATKNIPEDRITDGVDQSALFMLGEGHTRRSCMFHYSGATLGAYRRKDIKVHVKTSEGGLPGMDIYNVKRDPGEQFGEKYPYLHMVTPSLNALQAHKRHMQRFPNRGAVTSRDIDSTGARRPQLQRQLRCRAESLVGPIQDGVDLTYGSDRIALLSSLGTCGLDAPDAAMAGGLSKQVESDQMVRFLPSDLPFGGTWKMCYCANFDSSLDQEALPCQSQQDFAATAGFLTVVGAFSDQVVNCTRNQVCSFEVQGNGRESRKTASRL</sequence>
<evidence type="ECO:0000256" key="4">
    <source>
        <dbReference type="ARBA" id="ARBA00022837"/>
    </source>
</evidence>
<keyword evidence="4" id="KW-0106">Calcium</keyword>
<dbReference type="PANTHER" id="PTHR42693:SF33">
    <property type="entry name" value="ARYLSULFATASE"/>
    <property type="match status" value="1"/>
</dbReference>
<evidence type="ECO:0000256" key="2">
    <source>
        <dbReference type="ARBA" id="ARBA00022723"/>
    </source>
</evidence>
<dbReference type="PANTHER" id="PTHR42693">
    <property type="entry name" value="ARYLSULFATASE FAMILY MEMBER"/>
    <property type="match status" value="1"/>
</dbReference>
<evidence type="ECO:0000256" key="5">
    <source>
        <dbReference type="SAM" id="SignalP"/>
    </source>
</evidence>
<dbReference type="SUPFAM" id="SSF53649">
    <property type="entry name" value="Alkaline phosphatase-like"/>
    <property type="match status" value="1"/>
</dbReference>